<dbReference type="PROSITE" id="PS50943">
    <property type="entry name" value="HTH_CROC1"/>
    <property type="match status" value="1"/>
</dbReference>
<dbReference type="EMBL" id="NVSR01000029">
    <property type="protein sequence ID" value="PCI28650.1"/>
    <property type="molecule type" value="Genomic_DNA"/>
</dbReference>
<gene>
    <name evidence="2" type="ORF">COB67_05940</name>
</gene>
<dbReference type="Proteomes" id="UP000218113">
    <property type="component" value="Unassembled WGS sequence"/>
</dbReference>
<reference evidence="3" key="1">
    <citation type="submission" date="2017-08" db="EMBL/GenBank/DDBJ databases">
        <title>A dynamic microbial community with high functional redundancy inhabits the cold, oxic subseafloor aquifer.</title>
        <authorList>
            <person name="Tully B.J."/>
            <person name="Wheat C.G."/>
            <person name="Glazer B.T."/>
            <person name="Huber J.A."/>
        </authorList>
    </citation>
    <scope>NUCLEOTIDE SEQUENCE [LARGE SCALE GENOMIC DNA]</scope>
</reference>
<dbReference type="InterPro" id="IPR010982">
    <property type="entry name" value="Lambda_DNA-bd_dom_sf"/>
</dbReference>
<comment type="caution">
    <text evidence="2">The sequence shown here is derived from an EMBL/GenBank/DDBJ whole genome shotgun (WGS) entry which is preliminary data.</text>
</comment>
<feature type="domain" description="HTH cro/C1-type" evidence="1">
    <location>
        <begin position="13"/>
        <end position="43"/>
    </location>
</feature>
<dbReference type="Gene3D" id="1.10.260.40">
    <property type="entry name" value="lambda repressor-like DNA-binding domains"/>
    <property type="match status" value="1"/>
</dbReference>
<proteinExistence type="predicted"/>
<accession>A0A2A4T4T4</accession>
<sequence>MTEDIVQKCKKVVRNERLALGLTQEEFSTFSGIKYATYRQFEQKGKISFCNLVSIFFSINKNIEFENFLDSFEYNTIKERSRKDKESEKSFFYEPIISPSQKQITLDKEIFGNDLFYSVENGHLYEVSSLISIILSHHNDQRIMLLLKYFGPDRLKSYVLKEKNIDLLTKFNRHVEFLQKKGL</sequence>
<dbReference type="AlphaFoldDB" id="A0A2A4T4T4"/>
<dbReference type="CDD" id="cd00093">
    <property type="entry name" value="HTH_XRE"/>
    <property type="match status" value="1"/>
</dbReference>
<protein>
    <recommendedName>
        <fullName evidence="1">HTH cro/C1-type domain-containing protein</fullName>
    </recommendedName>
</protein>
<evidence type="ECO:0000313" key="3">
    <source>
        <dbReference type="Proteomes" id="UP000218113"/>
    </source>
</evidence>
<dbReference type="SUPFAM" id="SSF47413">
    <property type="entry name" value="lambda repressor-like DNA-binding domains"/>
    <property type="match status" value="1"/>
</dbReference>
<evidence type="ECO:0000313" key="2">
    <source>
        <dbReference type="EMBL" id="PCI28650.1"/>
    </source>
</evidence>
<organism evidence="2 3">
    <name type="scientific">SAR324 cluster bacterium</name>
    <dbReference type="NCBI Taxonomy" id="2024889"/>
    <lineage>
        <taxon>Bacteria</taxon>
        <taxon>Deltaproteobacteria</taxon>
        <taxon>SAR324 cluster</taxon>
    </lineage>
</organism>
<dbReference type="GO" id="GO:0003677">
    <property type="term" value="F:DNA binding"/>
    <property type="evidence" value="ECO:0007669"/>
    <property type="project" value="InterPro"/>
</dbReference>
<dbReference type="InterPro" id="IPR001387">
    <property type="entry name" value="Cro/C1-type_HTH"/>
</dbReference>
<name>A0A2A4T4T4_9DELT</name>
<evidence type="ECO:0000259" key="1">
    <source>
        <dbReference type="PROSITE" id="PS50943"/>
    </source>
</evidence>